<dbReference type="RefSeq" id="WP_379909635.1">
    <property type="nucleotide sequence ID" value="NZ_JBHSWE010000001.1"/>
</dbReference>
<keyword evidence="1" id="KW-1133">Transmembrane helix</keyword>
<keyword evidence="1" id="KW-0472">Membrane</keyword>
<dbReference type="EMBL" id="JBHSWE010000001">
    <property type="protein sequence ID" value="MFC6671124.1"/>
    <property type="molecule type" value="Genomic_DNA"/>
</dbReference>
<gene>
    <name evidence="2" type="ORF">ACFQDL_14400</name>
</gene>
<organism evidence="2 3">
    <name type="scientific">Marinobacterium aestuariivivens</name>
    <dbReference type="NCBI Taxonomy" id="1698799"/>
    <lineage>
        <taxon>Bacteria</taxon>
        <taxon>Pseudomonadati</taxon>
        <taxon>Pseudomonadota</taxon>
        <taxon>Gammaproteobacteria</taxon>
        <taxon>Oceanospirillales</taxon>
        <taxon>Oceanospirillaceae</taxon>
        <taxon>Marinobacterium</taxon>
    </lineage>
</organism>
<accession>A0ABW2A191</accession>
<reference evidence="3" key="1">
    <citation type="journal article" date="2019" name="Int. J. Syst. Evol. Microbiol.">
        <title>The Global Catalogue of Microorganisms (GCM) 10K type strain sequencing project: providing services to taxonomists for standard genome sequencing and annotation.</title>
        <authorList>
            <consortium name="The Broad Institute Genomics Platform"/>
            <consortium name="The Broad Institute Genome Sequencing Center for Infectious Disease"/>
            <person name="Wu L."/>
            <person name="Ma J."/>
        </authorList>
    </citation>
    <scope>NUCLEOTIDE SEQUENCE [LARGE SCALE GENOMIC DNA]</scope>
    <source>
        <strain evidence="3">NBRC 111756</strain>
    </source>
</reference>
<evidence type="ECO:0000313" key="2">
    <source>
        <dbReference type="EMBL" id="MFC6671124.1"/>
    </source>
</evidence>
<sequence length="177" mass="20167">MKYVPIVISLLALCLSVFTFYWVQLRIKHKLHLVRIDKVEEFDIPIFALVNSGTKDVLITSVVGWFKHSDAQGSTSPSQRVEIGEKSSMLLKASTAVQCRITFLEEFTKSFVTSGKLREGSTPDIYEFKFMVEIGWVDSQAHSHKARAEIAKYGFSEDRGIRMFSPLEAKHDLYKKS</sequence>
<evidence type="ECO:0000313" key="3">
    <source>
        <dbReference type="Proteomes" id="UP001596422"/>
    </source>
</evidence>
<keyword evidence="3" id="KW-1185">Reference proteome</keyword>
<proteinExistence type="predicted"/>
<comment type="caution">
    <text evidence="2">The sequence shown here is derived from an EMBL/GenBank/DDBJ whole genome shotgun (WGS) entry which is preliminary data.</text>
</comment>
<evidence type="ECO:0000256" key="1">
    <source>
        <dbReference type="SAM" id="Phobius"/>
    </source>
</evidence>
<protein>
    <submittedName>
        <fullName evidence="2">Uncharacterized protein</fullName>
    </submittedName>
</protein>
<name>A0ABW2A191_9GAMM</name>
<dbReference type="Proteomes" id="UP001596422">
    <property type="component" value="Unassembled WGS sequence"/>
</dbReference>
<keyword evidence="1" id="KW-0812">Transmembrane</keyword>
<feature type="transmembrane region" description="Helical" evidence="1">
    <location>
        <begin position="6"/>
        <end position="23"/>
    </location>
</feature>